<evidence type="ECO:0000313" key="2">
    <source>
        <dbReference type="Proteomes" id="UP000250796"/>
    </source>
</evidence>
<dbReference type="EMBL" id="LS974202">
    <property type="protein sequence ID" value="SSC11948.1"/>
    <property type="molecule type" value="Genomic_DNA"/>
</dbReference>
<dbReference type="SMART" id="SM01133">
    <property type="entry name" value="DeoC"/>
    <property type="match status" value="1"/>
</dbReference>
<dbReference type="Proteomes" id="UP000250796">
    <property type="component" value="Chromosome MESINF"/>
</dbReference>
<keyword evidence="1" id="KW-0456">Lyase</keyword>
<dbReference type="InterPro" id="IPR050456">
    <property type="entry name" value="DeoC/FbaB_aldolase"/>
</dbReference>
<proteinExistence type="predicted"/>
<sequence length="242" mass="25875">MTGLERNVANLFSNKGCLFVVALDHPQFFGPVEGIDKPLELIERLSMSKADGFILNPGITRLLDASTVSGKKLIVRSSIGGSRFSDYKTFHPAVVSAESLLDLGADAAILMLVLGDRDYDSMENVARAIDEYHSLSIPVVVEVLAEDFSKTSDPDLVKTGARIAAELGADVLKVFYTEGFEAVVQGCPVPVILAGGPRNLDVLAMARSAVSCGVKGFAFGRNIFQSEDPAKLIDELDGIIRG</sequence>
<dbReference type="Pfam" id="PF01791">
    <property type="entry name" value="DeoC"/>
    <property type="match status" value="1"/>
</dbReference>
<dbReference type="SUPFAM" id="SSF51569">
    <property type="entry name" value="Aldolase"/>
    <property type="match status" value="1"/>
</dbReference>
<gene>
    <name evidence="1" type="ORF">MESINF_0499</name>
</gene>
<dbReference type="GO" id="GO:0004332">
    <property type="term" value="F:fructose-bisphosphate aldolase activity"/>
    <property type="evidence" value="ECO:0007669"/>
    <property type="project" value="InterPro"/>
</dbReference>
<name>A0A7Z7LEL2_9BACT</name>
<dbReference type="PANTHER" id="PTHR47916:SF1">
    <property type="entry name" value="3-HYDROXY-5-PHOSPHONOOXYPENTANE-2,4-DIONE THIOLASE"/>
    <property type="match status" value="1"/>
</dbReference>
<evidence type="ECO:0000313" key="1">
    <source>
        <dbReference type="EMBL" id="SSC11948.1"/>
    </source>
</evidence>
<dbReference type="KEGG" id="minf:MESINF_0499"/>
<accession>A0A7Z7LEL2</accession>
<dbReference type="EC" id="4.2.1.-" evidence="1"/>
<dbReference type="PIRSF" id="PIRSF038992">
    <property type="entry name" value="Aldolase_Ia"/>
    <property type="match status" value="1"/>
</dbReference>
<protein>
    <submittedName>
        <fullName evidence="1">Putative enzyme</fullName>
        <ecNumber evidence="1">4.2.1.-</ecNumber>
    </submittedName>
</protein>
<dbReference type="RefSeq" id="WP_169698370.1">
    <property type="nucleotide sequence ID" value="NZ_LS974202.1"/>
</dbReference>
<dbReference type="AlphaFoldDB" id="A0A7Z7LEL2"/>
<dbReference type="PANTHER" id="PTHR47916">
    <property type="entry name" value="FRUCTOSE-BISPHOSPHATE ALDOLASE CLASS 1"/>
    <property type="match status" value="1"/>
</dbReference>
<organism evidence="1 2">
    <name type="scientific">Mesotoga infera</name>
    <dbReference type="NCBI Taxonomy" id="1236046"/>
    <lineage>
        <taxon>Bacteria</taxon>
        <taxon>Thermotogati</taxon>
        <taxon>Thermotogota</taxon>
        <taxon>Thermotogae</taxon>
        <taxon>Kosmotogales</taxon>
        <taxon>Kosmotogaceae</taxon>
        <taxon>Mesotoga</taxon>
    </lineage>
</organism>
<dbReference type="InterPro" id="IPR041720">
    <property type="entry name" value="FbaB-like"/>
</dbReference>
<dbReference type="InterPro" id="IPR013785">
    <property type="entry name" value="Aldolase_TIM"/>
</dbReference>
<dbReference type="Gene3D" id="3.20.20.70">
    <property type="entry name" value="Aldolase class I"/>
    <property type="match status" value="1"/>
</dbReference>
<keyword evidence="2" id="KW-1185">Reference proteome</keyword>
<reference evidence="1 2" key="1">
    <citation type="submission" date="2017-01" db="EMBL/GenBank/DDBJ databases">
        <authorList>
            <person name="Erauso G."/>
        </authorList>
    </citation>
    <scope>NUCLEOTIDE SEQUENCE [LARGE SCALE GENOMIC DNA]</scope>
    <source>
        <strain evidence="1">MESINF1</strain>
    </source>
</reference>
<dbReference type="InterPro" id="IPR002915">
    <property type="entry name" value="DeoC/FbaB/LacD_aldolase"/>
</dbReference>